<gene>
    <name evidence="1" type="ORF">BGE01nite_37520</name>
</gene>
<name>A0A512MDK4_9BACT</name>
<comment type="caution">
    <text evidence="1">The sequence shown here is derived from an EMBL/GenBank/DDBJ whole genome shotgun (WGS) entry which is preliminary data.</text>
</comment>
<dbReference type="AlphaFoldDB" id="A0A512MDK4"/>
<evidence type="ECO:0000313" key="2">
    <source>
        <dbReference type="Proteomes" id="UP000321577"/>
    </source>
</evidence>
<keyword evidence="2" id="KW-1185">Reference proteome</keyword>
<evidence type="ECO:0000313" key="1">
    <source>
        <dbReference type="EMBL" id="GEP44461.1"/>
    </source>
</evidence>
<proteinExistence type="predicted"/>
<dbReference type="Proteomes" id="UP000321577">
    <property type="component" value="Unassembled WGS sequence"/>
</dbReference>
<dbReference type="EMBL" id="BKAG01000030">
    <property type="protein sequence ID" value="GEP44461.1"/>
    <property type="molecule type" value="Genomic_DNA"/>
</dbReference>
<dbReference type="RefSeq" id="WP_146852434.1">
    <property type="nucleotide sequence ID" value="NZ_BKAG01000030.1"/>
</dbReference>
<protein>
    <submittedName>
        <fullName evidence="1">Uncharacterized protein</fullName>
    </submittedName>
</protein>
<organism evidence="1 2">
    <name type="scientific">Brevifollis gellanilyticus</name>
    <dbReference type="NCBI Taxonomy" id="748831"/>
    <lineage>
        <taxon>Bacteria</taxon>
        <taxon>Pseudomonadati</taxon>
        <taxon>Verrucomicrobiota</taxon>
        <taxon>Verrucomicrobiia</taxon>
        <taxon>Verrucomicrobiales</taxon>
        <taxon>Verrucomicrobiaceae</taxon>
    </lineage>
</organism>
<reference evidence="1 2" key="1">
    <citation type="submission" date="2019-07" db="EMBL/GenBank/DDBJ databases">
        <title>Whole genome shotgun sequence of Brevifollis gellanilyticus NBRC 108608.</title>
        <authorList>
            <person name="Hosoyama A."/>
            <person name="Uohara A."/>
            <person name="Ohji S."/>
            <person name="Ichikawa N."/>
        </authorList>
    </citation>
    <scope>NUCLEOTIDE SEQUENCE [LARGE SCALE GENOMIC DNA]</scope>
    <source>
        <strain evidence="1 2">NBRC 108608</strain>
    </source>
</reference>
<accession>A0A512MDK4</accession>
<sequence>MQKIKRTTAGVTFESDVLEFIDSLARDEQRSRSFIVNSVMRWYGKWLAEQKAKVEAKRQETVIQR</sequence>